<feature type="active site" evidence="7">
    <location>
        <position position="159"/>
    </location>
</feature>
<gene>
    <name evidence="10 12 13" type="ORF">SRAE_2000507200</name>
</gene>
<evidence type="ECO:0000256" key="6">
    <source>
        <dbReference type="ARBA" id="ARBA00023049"/>
    </source>
</evidence>
<dbReference type="GO" id="GO:0006508">
    <property type="term" value="P:proteolysis"/>
    <property type="evidence" value="ECO:0007669"/>
    <property type="project" value="UniProtKB-KW"/>
</dbReference>
<proteinExistence type="predicted"/>
<keyword evidence="1" id="KW-0245">EGF-like domain</keyword>
<name>A0A090LL47_STRRB</name>
<comment type="cofactor">
    <cofactor evidence="8">
        <name>Zn(2+)</name>
        <dbReference type="ChEBI" id="CHEBI:29105"/>
    </cofactor>
    <text evidence="8">Binds 1 zinc ion per subunit.</text>
</comment>
<dbReference type="GeneID" id="36382818"/>
<evidence type="ECO:0000256" key="7">
    <source>
        <dbReference type="PROSITE-ProRule" id="PRU01211"/>
    </source>
</evidence>
<keyword evidence="6 8" id="KW-0482">Metalloprotease</keyword>
<keyword evidence="2 8" id="KW-0645">Protease</keyword>
<evidence type="ECO:0000256" key="5">
    <source>
        <dbReference type="ARBA" id="ARBA00022833"/>
    </source>
</evidence>
<dbReference type="PANTHER" id="PTHR10127:SF780">
    <property type="entry name" value="METALLOENDOPEPTIDASE"/>
    <property type="match status" value="1"/>
</dbReference>
<keyword evidence="4 8" id="KW-0378">Hydrolase</keyword>
<evidence type="ECO:0000259" key="9">
    <source>
        <dbReference type="PROSITE" id="PS51864"/>
    </source>
</evidence>
<dbReference type="Gene3D" id="3.40.390.10">
    <property type="entry name" value="Collagenase (Catalytic Domain)"/>
    <property type="match status" value="1"/>
</dbReference>
<accession>A0A090LL47</accession>
<dbReference type="PANTHER" id="PTHR10127">
    <property type="entry name" value="DISCOIDIN, CUB, EGF, LAMININ , AND ZINC METALLOPROTEASE DOMAIN CONTAINING"/>
    <property type="match status" value="1"/>
</dbReference>
<keyword evidence="3 8" id="KW-0479">Metal-binding</keyword>
<comment type="caution">
    <text evidence="7">Lacks conserved residue(s) required for the propagation of feature annotation.</text>
</comment>
<dbReference type="Gene3D" id="2.60.120.290">
    <property type="entry name" value="Spermadhesin, CUB domain"/>
    <property type="match status" value="1"/>
</dbReference>
<dbReference type="PROSITE" id="PS51864">
    <property type="entry name" value="ASTACIN"/>
    <property type="match status" value="1"/>
</dbReference>
<feature type="domain" description="Peptidase M12A" evidence="9">
    <location>
        <begin position="65"/>
        <end position="262"/>
    </location>
</feature>
<evidence type="ECO:0000256" key="1">
    <source>
        <dbReference type="ARBA" id="ARBA00022536"/>
    </source>
</evidence>
<evidence type="ECO:0000256" key="8">
    <source>
        <dbReference type="RuleBase" id="RU361183"/>
    </source>
</evidence>
<keyword evidence="5 8" id="KW-0862">Zinc</keyword>
<evidence type="ECO:0000313" key="13">
    <source>
        <dbReference type="WormBase" id="SRAE_2000507200"/>
    </source>
</evidence>
<protein>
    <recommendedName>
        <fullName evidence="8">Metalloendopeptidase</fullName>
        <ecNumber evidence="8">3.4.24.-</ecNumber>
    </recommendedName>
</protein>
<dbReference type="AlphaFoldDB" id="A0A090LL47"/>
<evidence type="ECO:0000313" key="11">
    <source>
        <dbReference type="Proteomes" id="UP000035682"/>
    </source>
</evidence>
<dbReference type="EMBL" id="LN609529">
    <property type="protein sequence ID" value="CEF70440.2"/>
    <property type="molecule type" value="Genomic_DNA"/>
</dbReference>
<dbReference type="InterPro" id="IPR035914">
    <property type="entry name" value="Sperma_CUB_dom_sf"/>
</dbReference>
<evidence type="ECO:0000313" key="12">
    <source>
        <dbReference type="WBParaSite" id="SRAE_2000507200.1"/>
    </source>
</evidence>
<dbReference type="GO" id="GO:0046872">
    <property type="term" value="F:metal ion binding"/>
    <property type="evidence" value="ECO:0007669"/>
    <property type="project" value="UniProtKB-KW"/>
</dbReference>
<dbReference type="OrthoDB" id="291007at2759"/>
<sequence>MQHLDFVIKQKFKILLLCNLYIMSNVLSIKNFENTSNQNSKIFKKESGDYYSLYQSDSNFNRFKRVINFKNEIELWPKSIDIAINNDISHKSIIIAISHIMTETCIKFNLKKKELIHRSGIFFTLSENYKSELGKKVNETLQIIKIQKGKIRIAHILREILYTLGLDFEFRRPDRNKYIHLIKKNINFFKLNDFTINSKYATGIRFPPHDFGSIMYHNIYYGSENFLKTTIIPLNKLFTYTIGQTLAPSFLDFKKLNYLYCSQNCKFVKIVCLNGGYQNPNECTQCKCINGFNGRRCENIPLQRKECGKTILFAEKKTNILELYGRMNCAIHIKTKFGQKIGIIVDYEYTENKKKYDCQPNNSLEIKYDYDKSITGPRFCHENHPIIFFSKSNYILIYYNNFLGNGGFRIRYRKFKQYIHSMSLQKK</sequence>
<dbReference type="GO" id="GO:0004222">
    <property type="term" value="F:metalloendopeptidase activity"/>
    <property type="evidence" value="ECO:0007669"/>
    <property type="project" value="UniProtKB-UniRule"/>
</dbReference>
<dbReference type="InterPro" id="IPR001506">
    <property type="entry name" value="Peptidase_M12A"/>
</dbReference>
<dbReference type="RefSeq" id="XP_024509637.1">
    <property type="nucleotide sequence ID" value="XM_024644037.1"/>
</dbReference>
<dbReference type="PRINTS" id="PR00480">
    <property type="entry name" value="ASTACIN"/>
</dbReference>
<dbReference type="InterPro" id="IPR024079">
    <property type="entry name" value="MetalloPept_cat_dom_sf"/>
</dbReference>
<dbReference type="EC" id="3.4.24.-" evidence="8"/>
<evidence type="ECO:0000256" key="2">
    <source>
        <dbReference type="ARBA" id="ARBA00022670"/>
    </source>
</evidence>
<dbReference type="CTD" id="36382818"/>
<dbReference type="WormBase" id="SRAE_2000507200">
    <property type="protein sequence ID" value="SRP01667"/>
    <property type="gene ID" value="WBGene00265325"/>
</dbReference>
<evidence type="ECO:0000313" key="10">
    <source>
        <dbReference type="EMBL" id="CEF70440.2"/>
    </source>
</evidence>
<evidence type="ECO:0000256" key="3">
    <source>
        <dbReference type="ARBA" id="ARBA00022723"/>
    </source>
</evidence>
<dbReference type="SUPFAM" id="SSF49854">
    <property type="entry name" value="Spermadhesin, CUB domain"/>
    <property type="match status" value="1"/>
</dbReference>
<dbReference type="SUPFAM" id="SSF55486">
    <property type="entry name" value="Metalloproteases ('zincins'), catalytic domain"/>
    <property type="match status" value="1"/>
</dbReference>
<reference evidence="10 11" key="1">
    <citation type="submission" date="2014-09" db="EMBL/GenBank/DDBJ databases">
        <authorList>
            <person name="Martin A.A."/>
        </authorList>
    </citation>
    <scope>NUCLEOTIDE SEQUENCE</scope>
    <source>
        <strain evidence="11">ED321</strain>
        <strain evidence="10">ED321 Heterogonic</strain>
    </source>
</reference>
<keyword evidence="11" id="KW-1185">Reference proteome</keyword>
<reference evidence="12" key="2">
    <citation type="submission" date="2020-12" db="UniProtKB">
        <authorList>
            <consortium name="WormBaseParasite"/>
        </authorList>
    </citation>
    <scope>IDENTIFICATION</scope>
</reference>
<dbReference type="Proteomes" id="UP000035682">
    <property type="component" value="Unplaced"/>
</dbReference>
<dbReference type="WBParaSite" id="SRAE_2000507200.1">
    <property type="protein sequence ID" value="SRAE_2000507200.1"/>
    <property type="gene ID" value="WBGene00265325"/>
</dbReference>
<dbReference type="Pfam" id="PF01400">
    <property type="entry name" value="Astacin"/>
    <property type="match status" value="1"/>
</dbReference>
<organism evidence="10">
    <name type="scientific">Strongyloides ratti</name>
    <name type="common">Parasitic roundworm</name>
    <dbReference type="NCBI Taxonomy" id="34506"/>
    <lineage>
        <taxon>Eukaryota</taxon>
        <taxon>Metazoa</taxon>
        <taxon>Ecdysozoa</taxon>
        <taxon>Nematoda</taxon>
        <taxon>Chromadorea</taxon>
        <taxon>Rhabditida</taxon>
        <taxon>Tylenchina</taxon>
        <taxon>Panagrolaimomorpha</taxon>
        <taxon>Strongyloidoidea</taxon>
        <taxon>Strongyloididae</taxon>
        <taxon>Strongyloides</taxon>
    </lineage>
</organism>
<evidence type="ECO:0000256" key="4">
    <source>
        <dbReference type="ARBA" id="ARBA00022801"/>
    </source>
</evidence>